<evidence type="ECO:0008006" key="4">
    <source>
        <dbReference type="Google" id="ProtNLM"/>
    </source>
</evidence>
<keyword evidence="1" id="KW-0812">Transmembrane</keyword>
<keyword evidence="1" id="KW-1133">Transmembrane helix</keyword>
<keyword evidence="3" id="KW-1185">Reference proteome</keyword>
<keyword evidence="1" id="KW-0472">Membrane</keyword>
<comment type="caution">
    <text evidence="2">The sequence shown here is derived from an EMBL/GenBank/DDBJ whole genome shotgun (WGS) entry which is preliminary data.</text>
</comment>
<accession>A0A2T1DAF6</accession>
<sequence>MVSIRQQECAALADLLSKEGQSLLGRAKLPKIIIIVLGALVATNTVAELVMINLKSPETVKQVVMIIYTCLGVVISVTAALDVAFRFEEKASKLMALSSSCLDYNRNFMIDFKRNVDKQKPEVTIVKLEALIDSQNQNLANIHSSAIELGVNSIRIANKYKI</sequence>
<reference evidence="2 3" key="2">
    <citation type="submission" date="2018-03" db="EMBL/GenBank/DDBJ databases">
        <title>The ancient ancestry and fast evolution of plastids.</title>
        <authorList>
            <person name="Moore K.R."/>
            <person name="Magnabosco C."/>
            <person name="Momper L."/>
            <person name="Gold D.A."/>
            <person name="Bosak T."/>
            <person name="Fournier G.P."/>
        </authorList>
    </citation>
    <scope>NUCLEOTIDE SEQUENCE [LARGE SCALE GENOMIC DNA]</scope>
    <source>
        <strain evidence="2 3">ULC007</strain>
    </source>
</reference>
<evidence type="ECO:0000256" key="1">
    <source>
        <dbReference type="SAM" id="Phobius"/>
    </source>
</evidence>
<feature type="transmembrane region" description="Helical" evidence="1">
    <location>
        <begin position="64"/>
        <end position="85"/>
    </location>
</feature>
<dbReference type="AlphaFoldDB" id="A0A2T1DAF6"/>
<gene>
    <name evidence="2" type="ORF">C7B65_18295</name>
</gene>
<evidence type="ECO:0000313" key="3">
    <source>
        <dbReference type="Proteomes" id="UP000238634"/>
    </source>
</evidence>
<dbReference type="EMBL" id="PVWG01000027">
    <property type="protein sequence ID" value="PSB17500.1"/>
    <property type="molecule type" value="Genomic_DNA"/>
</dbReference>
<organism evidence="2 3">
    <name type="scientific">Phormidesmis priestleyi ULC007</name>
    <dbReference type="NCBI Taxonomy" id="1920490"/>
    <lineage>
        <taxon>Bacteria</taxon>
        <taxon>Bacillati</taxon>
        <taxon>Cyanobacteriota</taxon>
        <taxon>Cyanophyceae</taxon>
        <taxon>Leptolyngbyales</taxon>
        <taxon>Leptolyngbyaceae</taxon>
        <taxon>Phormidesmis</taxon>
    </lineage>
</organism>
<protein>
    <recommendedName>
        <fullName evidence="4">DUF4231 domain-containing protein</fullName>
    </recommendedName>
</protein>
<evidence type="ECO:0000313" key="2">
    <source>
        <dbReference type="EMBL" id="PSB17500.1"/>
    </source>
</evidence>
<reference evidence="2 3" key="1">
    <citation type="submission" date="2018-02" db="EMBL/GenBank/DDBJ databases">
        <authorList>
            <person name="Cohen D.B."/>
            <person name="Kent A.D."/>
        </authorList>
    </citation>
    <scope>NUCLEOTIDE SEQUENCE [LARGE SCALE GENOMIC DNA]</scope>
    <source>
        <strain evidence="2 3">ULC007</strain>
    </source>
</reference>
<proteinExistence type="predicted"/>
<name>A0A2T1DAF6_9CYAN</name>
<dbReference type="RefSeq" id="WP_073074126.1">
    <property type="nucleotide sequence ID" value="NZ_MPPI01000030.1"/>
</dbReference>
<dbReference type="Proteomes" id="UP000238634">
    <property type="component" value="Unassembled WGS sequence"/>
</dbReference>
<feature type="transmembrane region" description="Helical" evidence="1">
    <location>
        <begin position="32"/>
        <end position="52"/>
    </location>
</feature>